<dbReference type="PANTHER" id="PTHR23271:SF1">
    <property type="entry name" value="U3 SMALL NUCLEOLAR RNA-ASSOCIATED PROTEIN 6 HOMOLOG"/>
    <property type="match status" value="1"/>
</dbReference>
<evidence type="ECO:0000313" key="6">
    <source>
        <dbReference type="EMBL" id="KFG26125.1"/>
    </source>
</evidence>
<comment type="subcellular location">
    <subcellularLocation>
        <location evidence="1">Nucleus</location>
        <location evidence="1">Nucleolus</location>
    </subcellularLocation>
</comment>
<evidence type="ECO:0000256" key="4">
    <source>
        <dbReference type="ARBA" id="ARBA00023242"/>
    </source>
</evidence>
<evidence type="ECO:0000256" key="2">
    <source>
        <dbReference type="ARBA" id="ARBA00022552"/>
    </source>
</evidence>
<keyword evidence="3" id="KW-0677">Repeat</keyword>
<evidence type="ECO:0000256" key="3">
    <source>
        <dbReference type="ARBA" id="ARBA00022737"/>
    </source>
</evidence>
<accession>A0A086J1V7</accession>
<dbReference type="Gene3D" id="1.25.40.10">
    <property type="entry name" value="Tetratricopeptide repeat domain"/>
    <property type="match status" value="1"/>
</dbReference>
<organism evidence="6 7">
    <name type="scientific">Nematocida ausubeli (strain ATCC PRA-371 / ERTm2)</name>
    <name type="common">Nematode killer fungus</name>
    <dbReference type="NCBI Taxonomy" id="1913371"/>
    <lineage>
        <taxon>Eukaryota</taxon>
        <taxon>Fungi</taxon>
        <taxon>Fungi incertae sedis</taxon>
        <taxon>Microsporidia</taxon>
        <taxon>Nematocida</taxon>
    </lineage>
</organism>
<dbReference type="RefSeq" id="XP_052904680.1">
    <property type="nucleotide sequence ID" value="XM_053048875.1"/>
</dbReference>
<dbReference type="GO" id="GO:0032040">
    <property type="term" value="C:small-subunit processome"/>
    <property type="evidence" value="ECO:0007669"/>
    <property type="project" value="TreeGrafter"/>
</dbReference>
<proteinExistence type="predicted"/>
<evidence type="ECO:0000259" key="5">
    <source>
        <dbReference type="Pfam" id="PF08640"/>
    </source>
</evidence>
<dbReference type="InterPro" id="IPR013949">
    <property type="entry name" value="Utp6"/>
</dbReference>
<dbReference type="GO" id="GO:0034388">
    <property type="term" value="C:Pwp2p-containing subcomplex of 90S preribosome"/>
    <property type="evidence" value="ECO:0007669"/>
    <property type="project" value="TreeGrafter"/>
</dbReference>
<evidence type="ECO:0000256" key="1">
    <source>
        <dbReference type="ARBA" id="ARBA00004604"/>
    </source>
</evidence>
<dbReference type="Pfam" id="PF08640">
    <property type="entry name" value="U3_assoc_6"/>
    <property type="match status" value="1"/>
</dbReference>
<dbReference type="OrthoDB" id="28112at2759"/>
<keyword evidence="7" id="KW-1185">Reference proteome</keyword>
<dbReference type="InterPro" id="IPR055347">
    <property type="entry name" value="UTP6_N"/>
</dbReference>
<reference evidence="6 7" key="1">
    <citation type="journal article" date="2014" name="Genome Announc.">
        <title>Genome Sequence of the Microsporidian Species Nematocida sp1 Strain ERTm6 (ATCC PRA-372).</title>
        <authorList>
            <person name="Bakowski M.A."/>
            <person name="Priest M."/>
            <person name="Young S."/>
            <person name="Cuomo C.A."/>
            <person name="Troemel E.R."/>
        </authorList>
    </citation>
    <scope>NUCLEOTIDE SEQUENCE [LARGE SCALE GENOMIC DNA]</scope>
    <source>
        <strain evidence="6 7">ERTm6</strain>
    </source>
</reference>
<evidence type="ECO:0000313" key="7">
    <source>
        <dbReference type="Proteomes" id="UP000054524"/>
    </source>
</evidence>
<dbReference type="AlphaFoldDB" id="A0A086J1V7"/>
<dbReference type="Proteomes" id="UP000054524">
    <property type="component" value="Unassembled WGS sequence"/>
</dbReference>
<dbReference type="GeneID" id="77676213"/>
<comment type="caution">
    <text evidence="6">The sequence shown here is derived from an EMBL/GenBank/DDBJ whole genome shotgun (WGS) entry which is preliminary data.</text>
</comment>
<dbReference type="PANTHER" id="PTHR23271">
    <property type="entry name" value="HEPATOCELLULAR CARCINOMA-ASSOCIATED ANTIGEN 66"/>
    <property type="match status" value="1"/>
</dbReference>
<gene>
    <name evidence="6" type="ORF">NESG_01240</name>
</gene>
<sequence>MSSSVISEMEHMVPELSYYKDKNIFSPAEIEAIIKKRKNFEQILSVRPRLSIFLLYIEYEVLLERIYLKRAKDVKNKRNYITKRIDSLYCRAQFSCLGVEELFISHLEYFLSVNNKEKIKEISLSIPKKCTGSLEVWLRCAFALRSIGEVEGSRILLQRSLRVLSHEKNRIIEEYIKLEEENEESDSSRIIEVLRKEIGVECK</sequence>
<keyword evidence="4" id="KW-0539">Nucleus</keyword>
<feature type="domain" description="U3 small nucleolar RNA-associated protein 6 N-terminal" evidence="5">
    <location>
        <begin position="9"/>
        <end position="79"/>
    </location>
</feature>
<protein>
    <recommendedName>
        <fullName evidence="5">U3 small nucleolar RNA-associated protein 6 N-terminal domain-containing protein</fullName>
    </recommendedName>
</protein>
<dbReference type="InterPro" id="IPR011990">
    <property type="entry name" value="TPR-like_helical_dom_sf"/>
</dbReference>
<dbReference type="GO" id="GO:0030515">
    <property type="term" value="F:snoRNA binding"/>
    <property type="evidence" value="ECO:0007669"/>
    <property type="project" value="InterPro"/>
</dbReference>
<dbReference type="EMBL" id="AKIJ01000003">
    <property type="protein sequence ID" value="KFG26125.1"/>
    <property type="molecule type" value="Genomic_DNA"/>
</dbReference>
<keyword evidence="2" id="KW-0698">rRNA processing</keyword>
<dbReference type="GO" id="GO:0000462">
    <property type="term" value="P:maturation of SSU-rRNA from tricistronic rRNA transcript (SSU-rRNA, 5.8S rRNA, LSU-rRNA)"/>
    <property type="evidence" value="ECO:0007669"/>
    <property type="project" value="InterPro"/>
</dbReference>
<dbReference type="HOGENOM" id="CLU_1349279_0_0_1"/>
<name>A0A086J1V7_NEMA1</name>